<name>A0AAQ5YHT9_AMPOC</name>
<keyword evidence="9" id="KW-0732">Signal</keyword>
<evidence type="ECO:0000256" key="6">
    <source>
        <dbReference type="ARBA" id="ARBA00023136"/>
    </source>
</evidence>
<reference evidence="11 12" key="1">
    <citation type="submission" date="2022-01" db="EMBL/GenBank/DDBJ databases">
        <title>A chromosome-scale genome assembly of the false clownfish, Amphiprion ocellaris.</title>
        <authorList>
            <person name="Ryu T."/>
        </authorList>
    </citation>
    <scope>NUCLEOTIDE SEQUENCE [LARGE SCALE GENOMIC DNA]</scope>
</reference>
<keyword evidence="4" id="KW-0862">Zinc</keyword>
<dbReference type="InterPro" id="IPR027470">
    <property type="entry name" value="Cation_efflux_CTD"/>
</dbReference>
<evidence type="ECO:0000313" key="11">
    <source>
        <dbReference type="Ensembl" id="ENSAOCP00000051185.1"/>
    </source>
</evidence>
<accession>A0AAQ5YHT9</accession>
<evidence type="ECO:0000256" key="5">
    <source>
        <dbReference type="ARBA" id="ARBA00022989"/>
    </source>
</evidence>
<feature type="transmembrane region" description="Helical" evidence="8">
    <location>
        <begin position="329"/>
        <end position="358"/>
    </location>
</feature>
<dbReference type="GO" id="GO:0005794">
    <property type="term" value="C:Golgi apparatus"/>
    <property type="evidence" value="ECO:0007669"/>
    <property type="project" value="TreeGrafter"/>
</dbReference>
<feature type="domain" description="Cation efflux protein cytoplasmic" evidence="10">
    <location>
        <begin position="407"/>
        <end position="462"/>
    </location>
</feature>
<reference evidence="11" key="2">
    <citation type="submission" date="2025-08" db="UniProtKB">
        <authorList>
            <consortium name="Ensembl"/>
        </authorList>
    </citation>
    <scope>IDENTIFICATION</scope>
</reference>
<dbReference type="GO" id="GO:0010312">
    <property type="term" value="P:detoxification of zinc ion"/>
    <property type="evidence" value="ECO:0007669"/>
    <property type="project" value="TreeGrafter"/>
</dbReference>
<dbReference type="GO" id="GO:0005385">
    <property type="term" value="F:zinc ion transmembrane transporter activity"/>
    <property type="evidence" value="ECO:0007669"/>
    <property type="project" value="TreeGrafter"/>
</dbReference>
<evidence type="ECO:0000256" key="1">
    <source>
        <dbReference type="ARBA" id="ARBA00004141"/>
    </source>
</evidence>
<evidence type="ECO:0000313" key="12">
    <source>
        <dbReference type="Proteomes" id="UP001501940"/>
    </source>
</evidence>
<evidence type="ECO:0000259" key="10">
    <source>
        <dbReference type="Pfam" id="PF16916"/>
    </source>
</evidence>
<feature type="compositionally biased region" description="Polar residues" evidence="7">
    <location>
        <begin position="80"/>
        <end position="89"/>
    </location>
</feature>
<dbReference type="AlphaFoldDB" id="A0AAQ5YHT9"/>
<organism evidence="11 12">
    <name type="scientific">Amphiprion ocellaris</name>
    <name type="common">Clown anemonefish</name>
    <dbReference type="NCBI Taxonomy" id="80972"/>
    <lineage>
        <taxon>Eukaryota</taxon>
        <taxon>Metazoa</taxon>
        <taxon>Chordata</taxon>
        <taxon>Craniata</taxon>
        <taxon>Vertebrata</taxon>
        <taxon>Euteleostomi</taxon>
        <taxon>Actinopterygii</taxon>
        <taxon>Neopterygii</taxon>
        <taxon>Teleostei</taxon>
        <taxon>Neoteleostei</taxon>
        <taxon>Acanthomorphata</taxon>
        <taxon>Ovalentaria</taxon>
        <taxon>Pomacentridae</taxon>
        <taxon>Amphiprion</taxon>
    </lineage>
</organism>
<dbReference type="Ensembl" id="ENSAOCT00000081940.1">
    <property type="protein sequence ID" value="ENSAOCP00000051185.1"/>
    <property type="gene ID" value="ENSAOCG00000031294.1"/>
</dbReference>
<feature type="chain" id="PRO_5043803760" description="Cation efflux protein cytoplasmic domain-containing protein" evidence="9">
    <location>
        <begin position="24"/>
        <end position="566"/>
    </location>
</feature>
<comment type="subcellular location">
    <subcellularLocation>
        <location evidence="1">Membrane</location>
        <topology evidence="1">Multi-pass membrane protein</topology>
    </subcellularLocation>
</comment>
<sequence length="566" mass="60907">MKLLDWCMLGGTVLLLMCEVAVSQLCKSLITLVDGFHTLFLLMHMTLPLHQTTIKSLISSLDSSASPPPASSITSPPATQTNTEASTTPDETKHETATLFNHTSPPGAPACGLSYPSSRIPAVGAFISALLLASLCTSYLMEIVSFCLDPHPVQRPLLLLVVGAAGLLHKMLVFGLNWDQLQDEKLVGSRQLETESHIQVNREALAEEESIGREESQDISQSQVVSAVDDSLHSGAFVLCNPGTSSAPDTDFQTPHQQPEVRLHDCEEGSGAEDLKACKCESSSTDVTERRKYNICQGHVDSQKQPNTSPTCKSSRHTERPEPSRQWPVCLLTLVFAIRGLFTALLALINSLVMLLMAPQFLHSSGACSVLVYLDPGLSLLAVITLIATALPQVYRYGLLLLQASPPQICVSDLGRKIASVPGVQAVHDLHIWQLTESLLVASVHVHCYAGLPAHRIISHVSRCADLTSRVTKVLQSVGVTCCTVQPEFASCSGFSAGGSSDASPVVHREDPSPPPPLACSLACRKACAGNMCCSLLEEETRNLLAPPSEETREEPQTLVIENTFL</sequence>
<feature type="compositionally biased region" description="Low complexity" evidence="7">
    <location>
        <begin position="65"/>
        <end position="79"/>
    </location>
</feature>
<dbReference type="Proteomes" id="UP001501940">
    <property type="component" value="Chromosome 7"/>
</dbReference>
<evidence type="ECO:0000256" key="9">
    <source>
        <dbReference type="SAM" id="SignalP"/>
    </source>
</evidence>
<feature type="signal peptide" evidence="9">
    <location>
        <begin position="1"/>
        <end position="23"/>
    </location>
</feature>
<feature type="region of interest" description="Disordered" evidence="7">
    <location>
        <begin position="298"/>
        <end position="322"/>
    </location>
</feature>
<comment type="similarity">
    <text evidence="2">Belongs to the cation diffusion facilitator (CDF) transporter (TC 2.A.4) family. SLC30A subfamily.</text>
</comment>
<evidence type="ECO:0000256" key="2">
    <source>
        <dbReference type="ARBA" id="ARBA00008873"/>
    </source>
</evidence>
<keyword evidence="5 8" id="KW-1133">Transmembrane helix</keyword>
<dbReference type="GO" id="GO:0006882">
    <property type="term" value="P:intracellular zinc ion homeostasis"/>
    <property type="evidence" value="ECO:0007669"/>
    <property type="project" value="TreeGrafter"/>
</dbReference>
<gene>
    <name evidence="11" type="primary">TEPSIN</name>
</gene>
<proteinExistence type="inferred from homology"/>
<keyword evidence="6 8" id="KW-0472">Membrane</keyword>
<feature type="compositionally biased region" description="Polar residues" evidence="7">
    <location>
        <begin position="303"/>
        <end position="313"/>
    </location>
</feature>
<keyword evidence="3 8" id="KW-0812">Transmembrane</keyword>
<evidence type="ECO:0000256" key="7">
    <source>
        <dbReference type="SAM" id="MobiDB-lite"/>
    </source>
</evidence>
<dbReference type="PANTHER" id="PTHR45820">
    <property type="entry name" value="FI23527P1"/>
    <property type="match status" value="1"/>
</dbReference>
<dbReference type="InterPro" id="IPR036837">
    <property type="entry name" value="Cation_efflux_CTD_sf"/>
</dbReference>
<dbReference type="GO" id="GO:0019855">
    <property type="term" value="F:calcium channel inhibitor activity"/>
    <property type="evidence" value="ECO:0007669"/>
    <property type="project" value="TreeGrafter"/>
</dbReference>
<evidence type="ECO:0000256" key="3">
    <source>
        <dbReference type="ARBA" id="ARBA00022692"/>
    </source>
</evidence>
<dbReference type="Pfam" id="PF16916">
    <property type="entry name" value="ZT_dimer"/>
    <property type="match status" value="1"/>
</dbReference>
<dbReference type="GO" id="GO:0016020">
    <property type="term" value="C:membrane"/>
    <property type="evidence" value="ECO:0007669"/>
    <property type="project" value="UniProtKB-SubCell"/>
</dbReference>
<feature type="transmembrane region" description="Helical" evidence="8">
    <location>
        <begin position="370"/>
        <end position="391"/>
    </location>
</feature>
<reference evidence="11" key="3">
    <citation type="submission" date="2025-09" db="UniProtKB">
        <authorList>
            <consortium name="Ensembl"/>
        </authorList>
    </citation>
    <scope>IDENTIFICATION</scope>
</reference>
<dbReference type="Gene3D" id="1.20.1510.10">
    <property type="entry name" value="Cation efflux protein transmembrane domain"/>
    <property type="match status" value="1"/>
</dbReference>
<dbReference type="GeneTree" id="ENSGT00940000156484"/>
<protein>
    <recommendedName>
        <fullName evidence="10">Cation efflux protein cytoplasmic domain-containing protein</fullName>
    </recommendedName>
</protein>
<dbReference type="InterPro" id="IPR027469">
    <property type="entry name" value="Cation_efflux_TMD_sf"/>
</dbReference>
<evidence type="ECO:0000256" key="8">
    <source>
        <dbReference type="SAM" id="Phobius"/>
    </source>
</evidence>
<dbReference type="PANTHER" id="PTHR45820:SF6">
    <property type="entry name" value="ZINC_CADMIUM RESISTANCE PROTEIN-LIKE"/>
    <property type="match status" value="1"/>
</dbReference>
<dbReference type="GO" id="GO:0005783">
    <property type="term" value="C:endoplasmic reticulum"/>
    <property type="evidence" value="ECO:0007669"/>
    <property type="project" value="TreeGrafter"/>
</dbReference>
<evidence type="ECO:0000256" key="4">
    <source>
        <dbReference type="ARBA" id="ARBA00022833"/>
    </source>
</evidence>
<feature type="region of interest" description="Disordered" evidence="7">
    <location>
        <begin position="65"/>
        <end position="105"/>
    </location>
</feature>
<keyword evidence="12" id="KW-1185">Reference proteome</keyword>
<dbReference type="SUPFAM" id="SSF160240">
    <property type="entry name" value="Cation efflux protein cytoplasmic domain-like"/>
    <property type="match status" value="1"/>
</dbReference>